<dbReference type="Pfam" id="PF01041">
    <property type="entry name" value="DegT_DnrJ_EryC1"/>
    <property type="match status" value="1"/>
</dbReference>
<dbReference type="AlphaFoldDB" id="A0A6C0IYR6"/>
<dbReference type="GO" id="GO:0030170">
    <property type="term" value="F:pyridoxal phosphate binding"/>
    <property type="evidence" value="ECO:0007669"/>
    <property type="project" value="TreeGrafter"/>
</dbReference>
<protein>
    <recommendedName>
        <fullName evidence="2">DegT/DnrJ/EryC1/StrS aminotransferase family protein</fullName>
    </recommendedName>
</protein>
<dbReference type="PANTHER" id="PTHR30244">
    <property type="entry name" value="TRANSAMINASE"/>
    <property type="match status" value="1"/>
</dbReference>
<dbReference type="SUPFAM" id="SSF53383">
    <property type="entry name" value="PLP-dependent transferases"/>
    <property type="match status" value="1"/>
</dbReference>
<name>A0A6C0IYR6_9ZZZZ</name>
<dbReference type="Gene3D" id="3.40.640.10">
    <property type="entry name" value="Type I PLP-dependent aspartate aminotransferase-like (Major domain)"/>
    <property type="match status" value="1"/>
</dbReference>
<dbReference type="PIRSF" id="PIRSF000390">
    <property type="entry name" value="PLP_StrS"/>
    <property type="match status" value="1"/>
</dbReference>
<dbReference type="EMBL" id="MN740292">
    <property type="protein sequence ID" value="QHT98491.1"/>
    <property type="molecule type" value="Genomic_DNA"/>
</dbReference>
<dbReference type="Gene3D" id="3.90.1150.10">
    <property type="entry name" value="Aspartate Aminotransferase, domain 1"/>
    <property type="match status" value="1"/>
</dbReference>
<proteinExistence type="predicted"/>
<reference evidence="1" key="1">
    <citation type="journal article" date="2020" name="Nature">
        <title>Giant virus diversity and host interactions through global metagenomics.</title>
        <authorList>
            <person name="Schulz F."/>
            <person name="Roux S."/>
            <person name="Paez-Espino D."/>
            <person name="Jungbluth S."/>
            <person name="Walsh D.A."/>
            <person name="Denef V.J."/>
            <person name="McMahon K.D."/>
            <person name="Konstantinidis K.T."/>
            <person name="Eloe-Fadrosh E.A."/>
            <person name="Kyrpides N.C."/>
            <person name="Woyke T."/>
        </authorList>
    </citation>
    <scope>NUCLEOTIDE SEQUENCE</scope>
    <source>
        <strain evidence="1">GVMAG-M-3300025652-16</strain>
    </source>
</reference>
<sequence length="379" mass="43254">MWWPLMQSAITESDKQALINFISTSDRYTCGPKVKEFEDAWSKWLGCKHSLFVTSGSGANFLLLASIKEKYQIPDGSKVLVPACTWVTNVAPVFQLGLEPVFCDVDLETYSFDMDTLPEEDIRIVFITHLLGLNSPVEQLKKKYPNAIFLEDICESHGVKAPNGMKRGSTGLGSTFSFYYGHHMTTIEGGMICTDNEDLYELMKIKRSHGMARLLSPHLYKEAIENNPDIDPAFLFLTDGYNFRNTELNAVIGLEQLKRLDENIKLRRDNFDYFVNNLDPNLFYIPYNDPGNSSYSFPFVCKNPEDREKLKSIFDELGIEHRPIVSGNLLLHPFLKKWKDSVSVPNANKLNYGGVYIGNSQFITKDMMVKVFDTIKTKW</sequence>
<organism evidence="1">
    <name type="scientific">viral metagenome</name>
    <dbReference type="NCBI Taxonomy" id="1070528"/>
    <lineage>
        <taxon>unclassified sequences</taxon>
        <taxon>metagenomes</taxon>
        <taxon>organismal metagenomes</taxon>
    </lineage>
</organism>
<evidence type="ECO:0008006" key="2">
    <source>
        <dbReference type="Google" id="ProtNLM"/>
    </source>
</evidence>
<dbReference type="GO" id="GO:0008483">
    <property type="term" value="F:transaminase activity"/>
    <property type="evidence" value="ECO:0007669"/>
    <property type="project" value="TreeGrafter"/>
</dbReference>
<dbReference type="InterPro" id="IPR015424">
    <property type="entry name" value="PyrdxlP-dep_Trfase"/>
</dbReference>
<dbReference type="InterPro" id="IPR015421">
    <property type="entry name" value="PyrdxlP-dep_Trfase_major"/>
</dbReference>
<evidence type="ECO:0000313" key="1">
    <source>
        <dbReference type="EMBL" id="QHT98491.1"/>
    </source>
</evidence>
<dbReference type="GO" id="GO:0000271">
    <property type="term" value="P:polysaccharide biosynthetic process"/>
    <property type="evidence" value="ECO:0007669"/>
    <property type="project" value="TreeGrafter"/>
</dbReference>
<dbReference type="InterPro" id="IPR015422">
    <property type="entry name" value="PyrdxlP-dep_Trfase_small"/>
</dbReference>
<accession>A0A6C0IYR6</accession>
<dbReference type="InterPro" id="IPR000653">
    <property type="entry name" value="DegT/StrS_aminotransferase"/>
</dbReference>
<dbReference type="PANTHER" id="PTHR30244:SF34">
    <property type="entry name" value="DTDP-4-AMINO-4,6-DIDEOXYGALACTOSE TRANSAMINASE"/>
    <property type="match status" value="1"/>
</dbReference>